<gene>
    <name evidence="2" type="ORF">ACFPN2_17975</name>
</gene>
<organism evidence="2 3">
    <name type="scientific">Steroidobacter flavus</name>
    <dbReference type="NCBI Taxonomy" id="1842136"/>
    <lineage>
        <taxon>Bacteria</taxon>
        <taxon>Pseudomonadati</taxon>
        <taxon>Pseudomonadota</taxon>
        <taxon>Gammaproteobacteria</taxon>
        <taxon>Steroidobacterales</taxon>
        <taxon>Steroidobacteraceae</taxon>
        <taxon>Steroidobacter</taxon>
    </lineage>
</organism>
<proteinExistence type="predicted"/>
<dbReference type="RefSeq" id="WP_380598951.1">
    <property type="nucleotide sequence ID" value="NZ_JBHSDU010000003.1"/>
</dbReference>
<dbReference type="Pfam" id="PF05099">
    <property type="entry name" value="TerB"/>
    <property type="match status" value="1"/>
</dbReference>
<sequence>MLLGQLKKIFGEDPVPRGVLEDREPFELATAALLLELARADFSESDAEVQAIRHLLQKRFELTDEALNVLMINAAKRADKAVSLHEFTHRLNRELPESEKLQIVEMLWRVSHADGRIDKHEEQLVQRIAGLLHISDRDRVRLKLKVVVESDR</sequence>
<comment type="caution">
    <text evidence="2">The sequence shown here is derived from an EMBL/GenBank/DDBJ whole genome shotgun (WGS) entry which is preliminary data.</text>
</comment>
<dbReference type="InterPro" id="IPR029024">
    <property type="entry name" value="TerB-like"/>
</dbReference>
<dbReference type="Gene3D" id="1.10.3680.10">
    <property type="entry name" value="TerB-like"/>
    <property type="match status" value="1"/>
</dbReference>
<feature type="domain" description="Co-chaperone DjlA N-terminal" evidence="1">
    <location>
        <begin position="27"/>
        <end position="143"/>
    </location>
</feature>
<dbReference type="InterPro" id="IPR007791">
    <property type="entry name" value="DjlA_N"/>
</dbReference>
<dbReference type="Proteomes" id="UP001595904">
    <property type="component" value="Unassembled WGS sequence"/>
</dbReference>
<evidence type="ECO:0000313" key="3">
    <source>
        <dbReference type="Proteomes" id="UP001595904"/>
    </source>
</evidence>
<accession>A0ABV8SV56</accession>
<evidence type="ECO:0000313" key="2">
    <source>
        <dbReference type="EMBL" id="MFC4310990.1"/>
    </source>
</evidence>
<dbReference type="SUPFAM" id="SSF158682">
    <property type="entry name" value="TerB-like"/>
    <property type="match status" value="1"/>
</dbReference>
<evidence type="ECO:0000259" key="1">
    <source>
        <dbReference type="Pfam" id="PF05099"/>
    </source>
</evidence>
<dbReference type="EMBL" id="JBHSDU010000003">
    <property type="protein sequence ID" value="MFC4310990.1"/>
    <property type="molecule type" value="Genomic_DNA"/>
</dbReference>
<keyword evidence="3" id="KW-1185">Reference proteome</keyword>
<name>A0ABV8SV56_9GAMM</name>
<dbReference type="CDD" id="cd07313">
    <property type="entry name" value="terB_like_2"/>
    <property type="match status" value="1"/>
</dbReference>
<reference evidence="3" key="1">
    <citation type="journal article" date="2019" name="Int. J. Syst. Evol. Microbiol.">
        <title>The Global Catalogue of Microorganisms (GCM) 10K type strain sequencing project: providing services to taxonomists for standard genome sequencing and annotation.</title>
        <authorList>
            <consortium name="The Broad Institute Genomics Platform"/>
            <consortium name="The Broad Institute Genome Sequencing Center for Infectious Disease"/>
            <person name="Wu L."/>
            <person name="Ma J."/>
        </authorList>
    </citation>
    <scope>NUCLEOTIDE SEQUENCE [LARGE SCALE GENOMIC DNA]</scope>
    <source>
        <strain evidence="3">CGMCC 1.10759</strain>
    </source>
</reference>
<protein>
    <submittedName>
        <fullName evidence="2">TerB family tellurite resistance protein</fullName>
    </submittedName>
</protein>